<keyword evidence="19" id="KW-0812">Transmembrane</keyword>
<dbReference type="RefSeq" id="WP_106869927.1">
    <property type="nucleotide sequence ID" value="NZ_CP053841.1"/>
</dbReference>
<evidence type="ECO:0000256" key="19">
    <source>
        <dbReference type="SAM" id="Phobius"/>
    </source>
</evidence>
<comment type="subcellular location">
    <subcellularLocation>
        <location evidence="2">Cell inner membrane</location>
        <topology evidence="2">Peripheral membrane protein</topology>
    </subcellularLocation>
</comment>
<dbReference type="GO" id="GO:0016024">
    <property type="term" value="P:CDP-diacylglycerol biosynthetic process"/>
    <property type="evidence" value="ECO:0007669"/>
    <property type="project" value="UniProtKB-UniPathway"/>
</dbReference>
<accession>A0A2P8R479</accession>
<evidence type="ECO:0000256" key="18">
    <source>
        <dbReference type="RuleBase" id="RU361267"/>
    </source>
</evidence>
<dbReference type="EC" id="2.3.1.51" evidence="6 18"/>
<keyword evidence="16 18" id="KW-0012">Acyltransferase</keyword>
<evidence type="ECO:0000256" key="10">
    <source>
        <dbReference type="ARBA" id="ARBA00022519"/>
    </source>
</evidence>
<reference evidence="22" key="1">
    <citation type="submission" date="2017-10" db="EMBL/GenBank/DDBJ databases">
        <title>Campylobacter species from seals.</title>
        <authorList>
            <person name="Gilbert M.J."/>
            <person name="Zomer A.L."/>
            <person name="Timmerman A.J."/>
            <person name="Duim B."/>
            <person name="Wagenaar J.A."/>
        </authorList>
    </citation>
    <scope>NUCLEOTIDE SEQUENCE [LARGE SCALE GENOMIC DNA]</scope>
    <source>
        <strain evidence="22">17S00004-5</strain>
    </source>
</reference>
<evidence type="ECO:0000256" key="13">
    <source>
        <dbReference type="ARBA" id="ARBA00023136"/>
    </source>
</evidence>
<feature type="transmembrane region" description="Helical" evidence="19">
    <location>
        <begin position="6"/>
        <end position="27"/>
    </location>
</feature>
<sequence>MAKIRGIFYCIYCVLSICFIIFLMMMFKNKNHKIRNIWAKFQRYFIGYKLQKIGEFDENADIILINHKSMLDIIILEELYPKNLSWVAKKEIGDIFFLGKILTLPKMISVDRNNPRSIVTLIRDVKDRLKDGRVIAMFPEGTRGRDEKLLKFQDGAKVLVDKLNLKVQPIVLKNTVSHFDVKKFEVRGGEIKVFCMEVFDVSDENWYKNLREKMQKVYDEL</sequence>
<dbReference type="InterPro" id="IPR002123">
    <property type="entry name" value="Plipid/glycerol_acylTrfase"/>
</dbReference>
<dbReference type="Proteomes" id="UP000240535">
    <property type="component" value="Unassembled WGS sequence"/>
</dbReference>
<feature type="domain" description="Phospholipid/glycerol acyltransferase" evidence="20">
    <location>
        <begin position="61"/>
        <end position="175"/>
    </location>
</feature>
<evidence type="ECO:0000313" key="21">
    <source>
        <dbReference type="EMBL" id="PSM53285.1"/>
    </source>
</evidence>
<evidence type="ECO:0000256" key="11">
    <source>
        <dbReference type="ARBA" id="ARBA00022679"/>
    </source>
</evidence>
<evidence type="ECO:0000256" key="14">
    <source>
        <dbReference type="ARBA" id="ARBA00023209"/>
    </source>
</evidence>
<dbReference type="GO" id="GO:0003841">
    <property type="term" value="F:1-acylglycerol-3-phosphate O-acyltransferase activity"/>
    <property type="evidence" value="ECO:0007669"/>
    <property type="project" value="UniProtKB-UniRule"/>
</dbReference>
<dbReference type="Pfam" id="PF01553">
    <property type="entry name" value="Acyltransferase"/>
    <property type="match status" value="1"/>
</dbReference>
<evidence type="ECO:0000259" key="20">
    <source>
        <dbReference type="SMART" id="SM00563"/>
    </source>
</evidence>
<dbReference type="EMBL" id="PDHH01000001">
    <property type="protein sequence ID" value="PSM53285.1"/>
    <property type="molecule type" value="Genomic_DNA"/>
</dbReference>
<evidence type="ECO:0000256" key="15">
    <source>
        <dbReference type="ARBA" id="ARBA00023264"/>
    </source>
</evidence>
<evidence type="ECO:0000256" key="1">
    <source>
        <dbReference type="ARBA" id="ARBA00001141"/>
    </source>
</evidence>
<keyword evidence="14 18" id="KW-0594">Phospholipid biosynthesis</keyword>
<protein>
    <recommendedName>
        <fullName evidence="7 18">1-acyl-sn-glycerol-3-phosphate acyltransferase</fullName>
        <ecNumber evidence="6 18">2.3.1.51</ecNumber>
    </recommendedName>
</protein>
<evidence type="ECO:0000256" key="9">
    <source>
        <dbReference type="ARBA" id="ARBA00022516"/>
    </source>
</evidence>
<dbReference type="CDD" id="cd07989">
    <property type="entry name" value="LPLAT_AGPAT-like"/>
    <property type="match status" value="1"/>
</dbReference>
<keyword evidence="22" id="KW-1185">Reference proteome</keyword>
<comment type="catalytic activity">
    <reaction evidence="1 18">
        <text>a 1-acyl-sn-glycero-3-phosphate + an acyl-CoA = a 1,2-diacyl-sn-glycero-3-phosphate + CoA</text>
        <dbReference type="Rhea" id="RHEA:19709"/>
        <dbReference type="ChEBI" id="CHEBI:57287"/>
        <dbReference type="ChEBI" id="CHEBI:57970"/>
        <dbReference type="ChEBI" id="CHEBI:58342"/>
        <dbReference type="ChEBI" id="CHEBI:58608"/>
        <dbReference type="EC" id="2.3.1.51"/>
    </reaction>
</comment>
<evidence type="ECO:0000256" key="5">
    <source>
        <dbReference type="ARBA" id="ARBA00008655"/>
    </source>
</evidence>
<dbReference type="GO" id="GO:0005886">
    <property type="term" value="C:plasma membrane"/>
    <property type="evidence" value="ECO:0007669"/>
    <property type="project" value="UniProtKB-SubCell"/>
</dbReference>
<comment type="domain">
    <text evidence="18">The HXXXXD motif is essential for acyltransferase activity and may constitute the binding site for the phosphate moiety of the glycerol-3-phosphate.</text>
</comment>
<name>A0A2P8R479_9BACT</name>
<keyword evidence="9 18" id="KW-0444">Lipid biosynthesis</keyword>
<evidence type="ECO:0000256" key="16">
    <source>
        <dbReference type="ARBA" id="ARBA00023315"/>
    </source>
</evidence>
<evidence type="ECO:0000256" key="4">
    <source>
        <dbReference type="ARBA" id="ARBA00005189"/>
    </source>
</evidence>
<evidence type="ECO:0000256" key="3">
    <source>
        <dbReference type="ARBA" id="ARBA00004728"/>
    </source>
</evidence>
<comment type="caution">
    <text evidence="21">The sequence shown here is derived from an EMBL/GenBank/DDBJ whole genome shotgun (WGS) entry which is preliminary data.</text>
</comment>
<dbReference type="PANTHER" id="PTHR10434">
    <property type="entry name" value="1-ACYL-SN-GLYCEROL-3-PHOSPHATE ACYLTRANSFERASE"/>
    <property type="match status" value="1"/>
</dbReference>
<gene>
    <name evidence="21" type="ORF">CQ405_01705</name>
</gene>
<evidence type="ECO:0000256" key="8">
    <source>
        <dbReference type="ARBA" id="ARBA00022475"/>
    </source>
</evidence>
<evidence type="ECO:0000256" key="2">
    <source>
        <dbReference type="ARBA" id="ARBA00004417"/>
    </source>
</evidence>
<evidence type="ECO:0000313" key="22">
    <source>
        <dbReference type="Proteomes" id="UP000240535"/>
    </source>
</evidence>
<comment type="function">
    <text evidence="17">Converts lysophosphatidic acid (LPA) into phosphatidic acid by incorporating acyl moiety at the 2 position.</text>
</comment>
<organism evidence="21 22">
    <name type="scientific">Campylobacter blaseri</name>
    <dbReference type="NCBI Taxonomy" id="2042961"/>
    <lineage>
        <taxon>Bacteria</taxon>
        <taxon>Pseudomonadati</taxon>
        <taxon>Campylobacterota</taxon>
        <taxon>Epsilonproteobacteria</taxon>
        <taxon>Campylobacterales</taxon>
        <taxon>Campylobacteraceae</taxon>
        <taxon>Campylobacter</taxon>
    </lineage>
</organism>
<evidence type="ECO:0000256" key="7">
    <source>
        <dbReference type="ARBA" id="ARBA00016139"/>
    </source>
</evidence>
<dbReference type="InterPro" id="IPR004552">
    <property type="entry name" value="AGP_acyltrans"/>
</dbReference>
<dbReference type="AlphaFoldDB" id="A0A2P8R479"/>
<dbReference type="SUPFAM" id="SSF69593">
    <property type="entry name" value="Glycerol-3-phosphate (1)-acyltransferase"/>
    <property type="match status" value="1"/>
</dbReference>
<evidence type="ECO:0000256" key="17">
    <source>
        <dbReference type="ARBA" id="ARBA00037183"/>
    </source>
</evidence>
<keyword evidence="10" id="KW-0997">Cell inner membrane</keyword>
<dbReference type="SMART" id="SM00563">
    <property type="entry name" value="PlsC"/>
    <property type="match status" value="1"/>
</dbReference>
<dbReference type="UniPathway" id="UPA00557">
    <property type="reaction ID" value="UER00613"/>
</dbReference>
<keyword evidence="11 18" id="KW-0808">Transferase</keyword>
<comment type="similarity">
    <text evidence="5 18">Belongs to the 1-acyl-sn-glycerol-3-phosphate acyltransferase family.</text>
</comment>
<evidence type="ECO:0000256" key="6">
    <source>
        <dbReference type="ARBA" id="ARBA00013211"/>
    </source>
</evidence>
<evidence type="ECO:0000256" key="12">
    <source>
        <dbReference type="ARBA" id="ARBA00023098"/>
    </source>
</evidence>
<proteinExistence type="inferred from homology"/>
<keyword evidence="19" id="KW-1133">Transmembrane helix</keyword>
<keyword evidence="13 19" id="KW-0472">Membrane</keyword>
<dbReference type="OrthoDB" id="9809618at2"/>
<dbReference type="GO" id="GO:0006654">
    <property type="term" value="P:phosphatidic acid biosynthetic process"/>
    <property type="evidence" value="ECO:0007669"/>
    <property type="project" value="TreeGrafter"/>
</dbReference>
<keyword evidence="8" id="KW-1003">Cell membrane</keyword>
<comment type="pathway">
    <text evidence="4">Lipid metabolism.</text>
</comment>
<keyword evidence="15 18" id="KW-1208">Phospholipid metabolism</keyword>
<dbReference type="NCBIfam" id="TIGR00530">
    <property type="entry name" value="AGP_acyltrn"/>
    <property type="match status" value="1"/>
</dbReference>
<keyword evidence="12 18" id="KW-0443">Lipid metabolism</keyword>
<dbReference type="PANTHER" id="PTHR10434:SF59">
    <property type="entry name" value="1-ACYL-SN-GLYCEROL-3-PHOSPHATE ACYLTRANSFERASE"/>
    <property type="match status" value="1"/>
</dbReference>
<comment type="pathway">
    <text evidence="3">Phospholipid metabolism; CDP-diacylglycerol biosynthesis; CDP-diacylglycerol from sn-glycerol 3-phosphate: step 2/3.</text>
</comment>